<dbReference type="Proteomes" id="UP000055024">
    <property type="component" value="Unassembled WGS sequence"/>
</dbReference>
<name>A0A0V1GSA0_9BILA</name>
<keyword evidence="2" id="KW-1185">Reference proteome</keyword>
<dbReference type="PANTHER" id="PTHR47331:SF5">
    <property type="entry name" value="RIBONUCLEASE H"/>
    <property type="match status" value="1"/>
</dbReference>
<reference evidence="1 2" key="1">
    <citation type="submission" date="2015-01" db="EMBL/GenBank/DDBJ databases">
        <title>Evolution of Trichinella species and genotypes.</title>
        <authorList>
            <person name="Korhonen P.K."/>
            <person name="Edoardo P."/>
            <person name="Giuseppe L.R."/>
            <person name="Gasser R.B."/>
        </authorList>
    </citation>
    <scope>NUCLEOTIDE SEQUENCE [LARGE SCALE GENOMIC DNA]</scope>
    <source>
        <strain evidence="1">ISS1029</strain>
    </source>
</reference>
<proteinExistence type="predicted"/>
<evidence type="ECO:0008006" key="3">
    <source>
        <dbReference type="Google" id="ProtNLM"/>
    </source>
</evidence>
<evidence type="ECO:0000313" key="1">
    <source>
        <dbReference type="EMBL" id="KRZ01214.1"/>
    </source>
</evidence>
<dbReference type="Pfam" id="PF05380">
    <property type="entry name" value="Peptidase_A17"/>
    <property type="match status" value="1"/>
</dbReference>
<organism evidence="1 2">
    <name type="scientific">Trichinella zimbabwensis</name>
    <dbReference type="NCBI Taxonomy" id="268475"/>
    <lineage>
        <taxon>Eukaryota</taxon>
        <taxon>Metazoa</taxon>
        <taxon>Ecdysozoa</taxon>
        <taxon>Nematoda</taxon>
        <taxon>Enoplea</taxon>
        <taxon>Dorylaimia</taxon>
        <taxon>Trichinellida</taxon>
        <taxon>Trichinellidae</taxon>
        <taxon>Trichinella</taxon>
    </lineage>
</organism>
<evidence type="ECO:0000313" key="2">
    <source>
        <dbReference type="Proteomes" id="UP000055024"/>
    </source>
</evidence>
<protein>
    <recommendedName>
        <fullName evidence="3">Reverse transcriptase domain-containing protein</fullName>
    </recommendedName>
</protein>
<dbReference type="OrthoDB" id="10029846at2759"/>
<dbReference type="InterPro" id="IPR008042">
    <property type="entry name" value="Retrotrans_Pao"/>
</dbReference>
<dbReference type="EMBL" id="JYDP01000317">
    <property type="protein sequence ID" value="KRZ01214.1"/>
    <property type="molecule type" value="Genomic_DNA"/>
</dbReference>
<accession>A0A0V1GSA0</accession>
<comment type="caution">
    <text evidence="1">The sequence shown here is derived from an EMBL/GenBank/DDBJ whole genome shotgun (WGS) entry which is preliminary data.</text>
</comment>
<sequence>MYVDDLATICDGVDEARQLVQRLTELMQTGGFALKKWASNDPYALTDLPPEDVSSADESRLWKTLGLHWNRHSDHLTFLPLPDIRPERDGSKRQLLSLASRLFDALGCLAPFTMRAKRLFQSLWLKGLDWDDQLFLDINSVWCQWKREMETLESVRVPRALMVTPRDQVRHSVLHVFDDASEAAYGAVAYLMTESLDRAKEVRFCLAKTRVTPVKRLSLPRQSLPFNRSTCWSDSSIVLSWIQGDPRSGGIVPPRRIRLTSSGQRILIFGSQQKVAILRESRTCEAPGGTHPVLYALLPDKSRSTYDRLFDMVKGIVPEANQEAFLVTLKWQPSMPNELLSQAFACMGVFNLALNMRRHL</sequence>
<gene>
    <name evidence="1" type="ORF">T11_18049</name>
</gene>
<dbReference type="PANTHER" id="PTHR47331">
    <property type="entry name" value="PHD-TYPE DOMAIN-CONTAINING PROTEIN"/>
    <property type="match status" value="1"/>
</dbReference>
<dbReference type="STRING" id="268475.A0A0V1GSA0"/>
<dbReference type="AlphaFoldDB" id="A0A0V1GSA0"/>